<gene>
    <name evidence="2" type="ORF">MEDL_25093</name>
</gene>
<evidence type="ECO:0000313" key="3">
    <source>
        <dbReference type="Proteomes" id="UP000683360"/>
    </source>
</evidence>
<keyword evidence="1" id="KW-1133">Transmembrane helix</keyword>
<dbReference type="Proteomes" id="UP000683360">
    <property type="component" value="Unassembled WGS sequence"/>
</dbReference>
<sequence length="154" mass="17702">MNTRHTCEPLLTSLVSEHTFDCTPVNLTRTWICKCGTALKLKTKRKPKMYNTNIVMGSQKENEEKKKAKCDMLAVYMPDEDIQSQLMAKKKTSQECIDYRSYLPVYQPTTIPFRNDLKKHKHRKILLGILFASIIVLFMALGGTIGYGVYKGMF</sequence>
<name>A0A8S3RS97_MYTED</name>
<protein>
    <submittedName>
        <fullName evidence="2">Uncharacterized protein</fullName>
    </submittedName>
</protein>
<reference evidence="2" key="1">
    <citation type="submission" date="2021-03" db="EMBL/GenBank/DDBJ databases">
        <authorList>
            <person name="Bekaert M."/>
        </authorList>
    </citation>
    <scope>NUCLEOTIDE SEQUENCE</scope>
</reference>
<evidence type="ECO:0000256" key="1">
    <source>
        <dbReference type="SAM" id="Phobius"/>
    </source>
</evidence>
<organism evidence="2 3">
    <name type="scientific">Mytilus edulis</name>
    <name type="common">Blue mussel</name>
    <dbReference type="NCBI Taxonomy" id="6550"/>
    <lineage>
        <taxon>Eukaryota</taxon>
        <taxon>Metazoa</taxon>
        <taxon>Spiralia</taxon>
        <taxon>Lophotrochozoa</taxon>
        <taxon>Mollusca</taxon>
        <taxon>Bivalvia</taxon>
        <taxon>Autobranchia</taxon>
        <taxon>Pteriomorphia</taxon>
        <taxon>Mytilida</taxon>
        <taxon>Mytiloidea</taxon>
        <taxon>Mytilidae</taxon>
        <taxon>Mytilinae</taxon>
        <taxon>Mytilus</taxon>
    </lineage>
</organism>
<evidence type="ECO:0000313" key="2">
    <source>
        <dbReference type="EMBL" id="CAG2211014.1"/>
    </source>
</evidence>
<feature type="transmembrane region" description="Helical" evidence="1">
    <location>
        <begin position="125"/>
        <end position="150"/>
    </location>
</feature>
<keyword evidence="3" id="KW-1185">Reference proteome</keyword>
<keyword evidence="1" id="KW-0472">Membrane</keyword>
<comment type="caution">
    <text evidence="2">The sequence shown here is derived from an EMBL/GenBank/DDBJ whole genome shotgun (WGS) entry which is preliminary data.</text>
</comment>
<keyword evidence="1" id="KW-0812">Transmembrane</keyword>
<dbReference type="OrthoDB" id="6106764at2759"/>
<dbReference type="AlphaFoldDB" id="A0A8S3RS97"/>
<proteinExistence type="predicted"/>
<dbReference type="EMBL" id="CAJPWZ010001251">
    <property type="protein sequence ID" value="CAG2211014.1"/>
    <property type="molecule type" value="Genomic_DNA"/>
</dbReference>
<accession>A0A8S3RS97</accession>